<organism evidence="3 4">
    <name type="scientific">Geotrypetes seraphini</name>
    <name type="common">Gaboon caecilian</name>
    <name type="synonym">Caecilia seraphini</name>
    <dbReference type="NCBI Taxonomy" id="260995"/>
    <lineage>
        <taxon>Eukaryota</taxon>
        <taxon>Metazoa</taxon>
        <taxon>Chordata</taxon>
        <taxon>Craniata</taxon>
        <taxon>Vertebrata</taxon>
        <taxon>Euteleostomi</taxon>
        <taxon>Amphibia</taxon>
        <taxon>Gymnophiona</taxon>
        <taxon>Geotrypetes</taxon>
    </lineage>
</organism>
<feature type="region of interest" description="Disordered" evidence="1">
    <location>
        <begin position="357"/>
        <end position="402"/>
    </location>
</feature>
<dbReference type="Pfam" id="PF03184">
    <property type="entry name" value="DDE_1"/>
    <property type="match status" value="1"/>
</dbReference>
<accession>A0A6P8SC16</accession>
<dbReference type="Proteomes" id="UP000515159">
    <property type="component" value="Chromosome 1"/>
</dbReference>
<dbReference type="PANTHER" id="PTHR19303">
    <property type="entry name" value="TRANSPOSON"/>
    <property type="match status" value="1"/>
</dbReference>
<evidence type="ECO:0000313" key="3">
    <source>
        <dbReference type="Proteomes" id="UP000515159"/>
    </source>
</evidence>
<keyword evidence="3" id="KW-1185">Reference proteome</keyword>
<reference evidence="4" key="1">
    <citation type="submission" date="2025-08" db="UniProtKB">
        <authorList>
            <consortium name="RefSeq"/>
        </authorList>
    </citation>
    <scope>IDENTIFICATION</scope>
</reference>
<dbReference type="GO" id="GO:0003677">
    <property type="term" value="F:DNA binding"/>
    <property type="evidence" value="ECO:0007669"/>
    <property type="project" value="TreeGrafter"/>
</dbReference>
<dbReference type="OrthoDB" id="125347at2759"/>
<dbReference type="InterPro" id="IPR050863">
    <property type="entry name" value="CenT-Element_Derived"/>
</dbReference>
<feature type="compositionally biased region" description="Polar residues" evidence="1">
    <location>
        <begin position="382"/>
        <end position="392"/>
    </location>
</feature>
<dbReference type="KEGG" id="gsh:117367583"/>
<sequence length="402" mass="46508">MHGEAASSNVEAAEEFIKEFVISEGYVSNQVFNCDETGLFWKKMPRRTYISEEEKSVPGHKPMKDRLTLLVCCNASEDCKIKSLLVYHSENPRVFKKNDIIKSKLNVMWRPNVKAWVTRQFFTEWIHEEFASHVKAYLQEKNLPIKALFVLDNTPAHPPGLKDNLRCFEVTNETELTLQKFWKDHYNILHCLRIIEKAWREVSFRTLVSAWKNLWPECVAERNIEGFEEPPVVPDIVSLGKSVGLEVSEEDVNELVDDHKTELTMKELQHLNQQQQKEVAQDISSGKEEGDTGIIPTAEIKDLLSMWSKTQAVVEKWHPDKVLVNRCVNLFNDNIIEHFRKVQKGRHHQTILERWFAKDTTRIQTPEPPEPPDANIEGDPKPSTSGSLSQSLKRSRMKTPAW</sequence>
<dbReference type="AlphaFoldDB" id="A0A6P8SC16"/>
<evidence type="ECO:0000313" key="4">
    <source>
        <dbReference type="RefSeq" id="XP_033816160.1"/>
    </source>
</evidence>
<dbReference type="PANTHER" id="PTHR19303:SF27">
    <property type="entry name" value="HTH CENPB-TYPE DOMAIN-CONTAINING PROTEIN"/>
    <property type="match status" value="1"/>
</dbReference>
<evidence type="ECO:0000259" key="2">
    <source>
        <dbReference type="Pfam" id="PF03184"/>
    </source>
</evidence>
<dbReference type="RefSeq" id="XP_033816160.1">
    <property type="nucleotide sequence ID" value="XM_033960269.1"/>
</dbReference>
<gene>
    <name evidence="4" type="primary">LOC117367583</name>
</gene>
<proteinExistence type="predicted"/>
<feature type="compositionally biased region" description="Basic residues" evidence="1">
    <location>
        <begin position="393"/>
        <end position="402"/>
    </location>
</feature>
<protein>
    <submittedName>
        <fullName evidence="4">Tigger transposable element-derived protein 1-like</fullName>
    </submittedName>
</protein>
<dbReference type="InterPro" id="IPR004875">
    <property type="entry name" value="DDE_SF_endonuclease_dom"/>
</dbReference>
<evidence type="ECO:0000256" key="1">
    <source>
        <dbReference type="SAM" id="MobiDB-lite"/>
    </source>
</evidence>
<dbReference type="GeneID" id="117367583"/>
<feature type="domain" description="DDE-1" evidence="2">
    <location>
        <begin position="64"/>
        <end position="168"/>
    </location>
</feature>
<dbReference type="InParanoid" id="A0A6P8SC16"/>
<name>A0A6P8SC16_GEOSA</name>
<dbReference type="GO" id="GO:0005634">
    <property type="term" value="C:nucleus"/>
    <property type="evidence" value="ECO:0007669"/>
    <property type="project" value="TreeGrafter"/>
</dbReference>